<dbReference type="CDD" id="cd07250">
    <property type="entry name" value="HPPD_C_like"/>
    <property type="match status" value="1"/>
</dbReference>
<dbReference type="RefSeq" id="WP_136959745.1">
    <property type="nucleotide sequence ID" value="NZ_CP039690.1"/>
</dbReference>
<dbReference type="FunFam" id="3.10.180.10:FF:000018">
    <property type="entry name" value="4-hydroxyphenylpyruvate dioxygenase"/>
    <property type="match status" value="1"/>
</dbReference>
<dbReference type="FunFam" id="3.10.180.10:FF:000007">
    <property type="entry name" value="4-hydroxyphenylpyruvate dioxygenase"/>
    <property type="match status" value="1"/>
</dbReference>
<keyword evidence="4 5" id="KW-0408">Iron</keyword>
<keyword evidence="7" id="KW-0670">Pyruvate</keyword>
<gene>
    <name evidence="7" type="primary">hppD</name>
    <name evidence="7" type="ORF">E8M01_08575</name>
</gene>
<dbReference type="GO" id="GO:0046872">
    <property type="term" value="F:metal ion binding"/>
    <property type="evidence" value="ECO:0007669"/>
    <property type="project" value="UniProtKB-KW"/>
</dbReference>
<evidence type="ECO:0000256" key="3">
    <source>
        <dbReference type="ARBA" id="ARBA00022737"/>
    </source>
</evidence>
<dbReference type="InterPro" id="IPR041736">
    <property type="entry name" value="4OHPhenylPyrv_dOase_N"/>
</dbReference>
<dbReference type="OrthoDB" id="9780241at2"/>
<comment type="cofactor">
    <cofactor evidence="5">
        <name>Fe cation</name>
        <dbReference type="ChEBI" id="CHEBI:24875"/>
    </cofactor>
    <text evidence="5">Binds 1 Fe cation per subunit.</text>
</comment>
<evidence type="ECO:0000256" key="1">
    <source>
        <dbReference type="ARBA" id="ARBA00005877"/>
    </source>
</evidence>
<dbReference type="PANTHER" id="PTHR11959:SF1">
    <property type="entry name" value="4-HYDROXYPHENYLPYRUVATE DIOXYGENASE"/>
    <property type="match status" value="1"/>
</dbReference>
<dbReference type="InterPro" id="IPR037523">
    <property type="entry name" value="VOC_core"/>
</dbReference>
<feature type="domain" description="VOC" evidence="6">
    <location>
        <begin position="169"/>
        <end position="310"/>
    </location>
</feature>
<proteinExistence type="inferred from homology"/>
<name>A0A4D7AWE3_9HYPH</name>
<protein>
    <submittedName>
        <fullName evidence="7">4-hydroxyphenylpyruvate dioxygenase</fullName>
        <ecNumber evidence="7">1.13.11.27</ecNumber>
    </submittedName>
</protein>
<dbReference type="PANTHER" id="PTHR11959">
    <property type="entry name" value="4-HYDROXYPHENYLPYRUVATE DIOXYGENASE"/>
    <property type="match status" value="1"/>
</dbReference>
<dbReference type="EC" id="1.13.11.27" evidence="7"/>
<evidence type="ECO:0000313" key="7">
    <source>
        <dbReference type="EMBL" id="QCI64291.1"/>
    </source>
</evidence>
<keyword evidence="8" id="KW-1185">Reference proteome</keyword>
<dbReference type="AlphaFoldDB" id="A0A4D7AWE3"/>
<sequence length="376" mass="41663">MGPFPHDAPPSAITEQNPMGTDGFEFVEFAHPDPAELGRVLELMGFKPVAKHRSKNVTLYRQGDVNYVVNAEPDSFAQGFAAEHGPCACAMAFRVQDAKQAYERAISLGAEPHIGKVGPMELAIPAVKGIGGSLLYFVDRYGDKGSIWDVDFVWAAERDPHPEAAGLYYLDHLTHNVHRGRMDHWAGWYEKLFNFREIRFFNIEGKLTGLISRALTSPCGKIRIPINESLDDKSQIEEYLKQYKGEGIQHIACGSRDIYATVEALRANGLPFMPSPPTTYYEKVDARVPGHGEDVERMRKNGVLIDGEGAVAVGDKEGRMSRVLLQIFSGTVLGPIFFEFIQRKGDDGFGEGNFRALFESIEEDQIRRGVIGGKAA</sequence>
<dbReference type="PROSITE" id="PS51819">
    <property type="entry name" value="VOC"/>
    <property type="match status" value="2"/>
</dbReference>
<feature type="binding site" evidence="5">
    <location>
        <position position="250"/>
    </location>
    <ligand>
        <name>Fe cation</name>
        <dbReference type="ChEBI" id="CHEBI:24875"/>
    </ligand>
</feature>
<comment type="similarity">
    <text evidence="1">Belongs to the 4HPPD family.</text>
</comment>
<dbReference type="InterPro" id="IPR029068">
    <property type="entry name" value="Glyas_Bleomycin-R_OHBP_Dase"/>
</dbReference>
<dbReference type="CDD" id="cd08342">
    <property type="entry name" value="HPPD_N_like"/>
    <property type="match status" value="1"/>
</dbReference>
<dbReference type="InterPro" id="IPR041735">
    <property type="entry name" value="4OHPhenylPyrv_dOase_C"/>
</dbReference>
<dbReference type="SUPFAM" id="SSF54593">
    <property type="entry name" value="Glyoxalase/Bleomycin resistance protein/Dihydroxybiphenyl dioxygenase"/>
    <property type="match status" value="1"/>
</dbReference>
<dbReference type="EMBL" id="CP039690">
    <property type="protein sequence ID" value="QCI64291.1"/>
    <property type="molecule type" value="Genomic_DNA"/>
</dbReference>
<accession>A0A4D7AWE3</accession>
<dbReference type="KEGG" id="pstg:E8M01_08575"/>
<organism evidence="7 8">
    <name type="scientific">Phreatobacter stygius</name>
    <dbReference type="NCBI Taxonomy" id="1940610"/>
    <lineage>
        <taxon>Bacteria</taxon>
        <taxon>Pseudomonadati</taxon>
        <taxon>Pseudomonadota</taxon>
        <taxon>Alphaproteobacteria</taxon>
        <taxon>Hyphomicrobiales</taxon>
        <taxon>Phreatobacteraceae</taxon>
        <taxon>Phreatobacter</taxon>
    </lineage>
</organism>
<dbReference type="Gene3D" id="3.10.180.10">
    <property type="entry name" value="2,3-Dihydroxybiphenyl 1,2-Dioxygenase, domain 1"/>
    <property type="match status" value="2"/>
</dbReference>
<dbReference type="InterPro" id="IPR004360">
    <property type="entry name" value="Glyas_Fos-R_dOase_dom"/>
</dbReference>
<feature type="binding site" evidence="5">
    <location>
        <position position="339"/>
    </location>
    <ligand>
        <name>Fe cation</name>
        <dbReference type="ChEBI" id="CHEBI:24875"/>
    </ligand>
</feature>
<evidence type="ECO:0000256" key="4">
    <source>
        <dbReference type="ARBA" id="ARBA00023004"/>
    </source>
</evidence>
<evidence type="ECO:0000313" key="8">
    <source>
        <dbReference type="Proteomes" id="UP000298781"/>
    </source>
</evidence>
<evidence type="ECO:0000259" key="6">
    <source>
        <dbReference type="PROSITE" id="PS51819"/>
    </source>
</evidence>
<evidence type="ECO:0000256" key="2">
    <source>
        <dbReference type="ARBA" id="ARBA00022723"/>
    </source>
</evidence>
<dbReference type="NCBIfam" id="TIGR01263">
    <property type="entry name" value="4HPPD"/>
    <property type="match status" value="1"/>
</dbReference>
<evidence type="ECO:0000256" key="5">
    <source>
        <dbReference type="PIRSR" id="PIRSR009283-1"/>
    </source>
</evidence>
<feature type="binding site" evidence="5">
    <location>
        <position position="172"/>
    </location>
    <ligand>
        <name>Fe cation</name>
        <dbReference type="ChEBI" id="CHEBI:24875"/>
    </ligand>
</feature>
<reference evidence="7 8" key="1">
    <citation type="submission" date="2019-04" db="EMBL/GenBank/DDBJ databases">
        <title>Phreatobacter aquaticus sp. nov.</title>
        <authorList>
            <person name="Choi A."/>
        </authorList>
    </citation>
    <scope>NUCLEOTIDE SEQUENCE [LARGE SCALE GENOMIC DNA]</scope>
    <source>
        <strain evidence="7 8">KCTC 52518</strain>
    </source>
</reference>
<feature type="domain" description="VOC" evidence="6">
    <location>
        <begin position="23"/>
        <end position="140"/>
    </location>
</feature>
<keyword evidence="7" id="KW-0560">Oxidoreductase</keyword>
<dbReference type="GO" id="GO:0003868">
    <property type="term" value="F:4-hydroxyphenylpyruvate dioxygenase activity"/>
    <property type="evidence" value="ECO:0007669"/>
    <property type="project" value="UniProtKB-EC"/>
</dbReference>
<dbReference type="PIRSF" id="PIRSF009283">
    <property type="entry name" value="HPP_dOase"/>
    <property type="match status" value="1"/>
</dbReference>
<dbReference type="Pfam" id="PF00903">
    <property type="entry name" value="Glyoxalase"/>
    <property type="match status" value="1"/>
</dbReference>
<dbReference type="Pfam" id="PF14696">
    <property type="entry name" value="Glyoxalase_5"/>
    <property type="match status" value="1"/>
</dbReference>
<dbReference type="Proteomes" id="UP000298781">
    <property type="component" value="Chromosome"/>
</dbReference>
<dbReference type="InterPro" id="IPR005956">
    <property type="entry name" value="4OHPhenylPyrv_dOase"/>
</dbReference>
<keyword evidence="3" id="KW-0677">Repeat</keyword>
<keyword evidence="7" id="KW-0223">Dioxygenase</keyword>
<dbReference type="GO" id="GO:0006572">
    <property type="term" value="P:L-tyrosine catabolic process"/>
    <property type="evidence" value="ECO:0007669"/>
    <property type="project" value="TreeGrafter"/>
</dbReference>
<keyword evidence="2 5" id="KW-0479">Metal-binding</keyword>